<dbReference type="EMBL" id="AVOT02013749">
    <property type="protein sequence ID" value="MBW0496647.1"/>
    <property type="molecule type" value="Genomic_DNA"/>
</dbReference>
<sequence>MKATIQYNQMDVDGEDAGPAPDMESIPKERNVWRISELIPIPQGDGLRAEPFPSGSHRDISVPVQKLIKSSQEGGVGKIPKPLAGGYEILLKNQYLSGSGEEHRAIRRMGSIFVKRQGPKDKELVEEPKYFINRPEEKVGNYPSFGERRPSGIHQLQKCPKKSPKDLRKRREVPRTIKEKPIGIDLTHKGTGYPNWSLQPWTVYSIWQELLWNSQPRSRKG</sequence>
<proteinExistence type="predicted"/>
<gene>
    <name evidence="2" type="ORF">O181_036362</name>
</gene>
<feature type="compositionally biased region" description="Basic residues" evidence="1">
    <location>
        <begin position="159"/>
        <end position="171"/>
    </location>
</feature>
<evidence type="ECO:0000313" key="2">
    <source>
        <dbReference type="EMBL" id="MBW0496647.1"/>
    </source>
</evidence>
<protein>
    <submittedName>
        <fullName evidence="2">Uncharacterized protein</fullName>
    </submittedName>
</protein>
<comment type="caution">
    <text evidence="2">The sequence shown here is derived from an EMBL/GenBank/DDBJ whole genome shotgun (WGS) entry which is preliminary data.</text>
</comment>
<name>A0A9Q3H9V5_9BASI</name>
<feature type="region of interest" description="Disordered" evidence="1">
    <location>
        <begin position="1"/>
        <end position="25"/>
    </location>
</feature>
<dbReference type="Proteomes" id="UP000765509">
    <property type="component" value="Unassembled WGS sequence"/>
</dbReference>
<evidence type="ECO:0000313" key="3">
    <source>
        <dbReference type="Proteomes" id="UP000765509"/>
    </source>
</evidence>
<accession>A0A9Q3H9V5</accession>
<evidence type="ECO:0000256" key="1">
    <source>
        <dbReference type="SAM" id="MobiDB-lite"/>
    </source>
</evidence>
<reference evidence="2" key="1">
    <citation type="submission" date="2021-03" db="EMBL/GenBank/DDBJ databases">
        <title>Draft genome sequence of rust myrtle Austropuccinia psidii MF-1, a brazilian biotype.</title>
        <authorList>
            <person name="Quecine M.C."/>
            <person name="Pachon D.M.R."/>
            <person name="Bonatelli M.L."/>
            <person name="Correr F.H."/>
            <person name="Franceschini L.M."/>
            <person name="Leite T.F."/>
            <person name="Margarido G.R.A."/>
            <person name="Almeida C.A."/>
            <person name="Ferrarezi J.A."/>
            <person name="Labate C.A."/>
        </authorList>
    </citation>
    <scope>NUCLEOTIDE SEQUENCE</scope>
    <source>
        <strain evidence="2">MF-1</strain>
    </source>
</reference>
<keyword evidence="3" id="KW-1185">Reference proteome</keyword>
<feature type="region of interest" description="Disordered" evidence="1">
    <location>
        <begin position="141"/>
        <end position="171"/>
    </location>
</feature>
<organism evidence="2 3">
    <name type="scientific">Austropuccinia psidii MF-1</name>
    <dbReference type="NCBI Taxonomy" id="1389203"/>
    <lineage>
        <taxon>Eukaryota</taxon>
        <taxon>Fungi</taxon>
        <taxon>Dikarya</taxon>
        <taxon>Basidiomycota</taxon>
        <taxon>Pucciniomycotina</taxon>
        <taxon>Pucciniomycetes</taxon>
        <taxon>Pucciniales</taxon>
        <taxon>Sphaerophragmiaceae</taxon>
        <taxon>Austropuccinia</taxon>
    </lineage>
</organism>
<dbReference type="AlphaFoldDB" id="A0A9Q3H9V5"/>